<feature type="compositionally biased region" description="Acidic residues" evidence="1">
    <location>
        <begin position="278"/>
        <end position="292"/>
    </location>
</feature>
<reference evidence="2 3" key="1">
    <citation type="submission" date="2017-03" db="EMBL/GenBank/DDBJ databases">
        <title>WGS assembly of Porphyra umbilicalis.</title>
        <authorList>
            <person name="Brawley S.H."/>
            <person name="Blouin N.A."/>
            <person name="Ficko-Blean E."/>
            <person name="Wheeler G.L."/>
            <person name="Lohr M."/>
            <person name="Goodson H.V."/>
            <person name="Jenkins J.W."/>
            <person name="Blaby-Haas C.E."/>
            <person name="Helliwell K.E."/>
            <person name="Chan C."/>
            <person name="Marriage T."/>
            <person name="Bhattacharya D."/>
            <person name="Klein A.S."/>
            <person name="Badis Y."/>
            <person name="Brodie J."/>
            <person name="Cao Y."/>
            <person name="Collen J."/>
            <person name="Dittami S.M."/>
            <person name="Gachon C.M."/>
            <person name="Green B.R."/>
            <person name="Karpowicz S."/>
            <person name="Kim J.W."/>
            <person name="Kudahl U."/>
            <person name="Lin S."/>
            <person name="Michel G."/>
            <person name="Mittag M."/>
            <person name="Olson B.J."/>
            <person name="Pangilinan J."/>
            <person name="Peng Y."/>
            <person name="Qiu H."/>
            <person name="Shu S."/>
            <person name="Singer J.T."/>
            <person name="Smith A.G."/>
            <person name="Sprecher B.N."/>
            <person name="Wagner V."/>
            <person name="Wang W."/>
            <person name="Wang Z.-Y."/>
            <person name="Yan J."/>
            <person name="Yarish C."/>
            <person name="Zoeuner-Riek S."/>
            <person name="Zhuang Y."/>
            <person name="Zou Y."/>
            <person name="Lindquist E.A."/>
            <person name="Grimwood J."/>
            <person name="Barry K."/>
            <person name="Rokhsar D.S."/>
            <person name="Schmutz J."/>
            <person name="Stiller J.W."/>
            <person name="Grossman A.R."/>
            <person name="Prochnik S.E."/>
        </authorList>
    </citation>
    <scope>NUCLEOTIDE SEQUENCE [LARGE SCALE GENOMIC DNA]</scope>
    <source>
        <strain evidence="2">4086291</strain>
    </source>
</reference>
<dbReference type="AlphaFoldDB" id="A0A1X6P9U6"/>
<evidence type="ECO:0000313" key="2">
    <source>
        <dbReference type="EMBL" id="OSX77597.1"/>
    </source>
</evidence>
<sequence length="518" mass="55169">MRSVEVIAVVVPIASSAARGRVLCRCSLTKVVHVRKSLNLLSTVTARPSSRTAATSPDKTRRIKLSCLLTLSPRHAPPTTRPTMGRCGVCHYLSPVGVKGHTARTCPINQVECRHGLPVGHPFRKVGQCVLGGCIHKETCTSCGDTGHLLGTQKLTEARYRFNDMGNIVPKQNKKALTTADFVCTKMTQAAINTLVANSNNASTASDHVKIKRRESVSRLRGNVNAARIDVEGTIELMEEMGSDAALLSLVNKPVFKSLVNHAHLGAFEAEKKAAEAAESDVDDEASCDDSAELSVGVEENGGGDGKTEKKGKGKAVYRGPSARRINKYAEAVIKGRRLSKSKAPRKLTKCSEMQTQEVRKSLTASEQGNRASGASGSVVSVPVLWDDSSADVSTRWPSGTRALYSNMLPMFASPVFGAYTPLQVAHLVLEKVTQSPMAQTEMELAGCVVKAAVDRHVRGYTLASGALSAAHVSEWLCSSMPAPMQSAMLTGVAQAILSIVIEFKAQSEAPAGPAARS</sequence>
<dbReference type="Proteomes" id="UP000218209">
    <property type="component" value="Unassembled WGS sequence"/>
</dbReference>
<evidence type="ECO:0000256" key="1">
    <source>
        <dbReference type="SAM" id="MobiDB-lite"/>
    </source>
</evidence>
<organism evidence="2 3">
    <name type="scientific">Porphyra umbilicalis</name>
    <name type="common">Purple laver</name>
    <name type="synonym">Red alga</name>
    <dbReference type="NCBI Taxonomy" id="2786"/>
    <lineage>
        <taxon>Eukaryota</taxon>
        <taxon>Rhodophyta</taxon>
        <taxon>Bangiophyceae</taxon>
        <taxon>Bangiales</taxon>
        <taxon>Bangiaceae</taxon>
        <taxon>Porphyra</taxon>
    </lineage>
</organism>
<dbReference type="EMBL" id="KV918833">
    <property type="protein sequence ID" value="OSX77597.1"/>
    <property type="molecule type" value="Genomic_DNA"/>
</dbReference>
<evidence type="ECO:0000313" key="3">
    <source>
        <dbReference type="Proteomes" id="UP000218209"/>
    </source>
</evidence>
<accession>A0A1X6P9U6</accession>
<feature type="region of interest" description="Disordered" evidence="1">
    <location>
        <begin position="276"/>
        <end position="318"/>
    </location>
</feature>
<protein>
    <submittedName>
        <fullName evidence="2">Uncharacterized protein</fullName>
    </submittedName>
</protein>
<gene>
    <name evidence="2" type="ORF">BU14_0142s0008</name>
</gene>
<feature type="region of interest" description="Disordered" evidence="1">
    <location>
        <begin position="344"/>
        <end position="376"/>
    </location>
</feature>
<proteinExistence type="predicted"/>
<name>A0A1X6P9U6_PORUM</name>
<keyword evidence="3" id="KW-1185">Reference proteome</keyword>
<feature type="compositionally biased region" description="Polar residues" evidence="1">
    <location>
        <begin position="352"/>
        <end position="371"/>
    </location>
</feature>